<dbReference type="Proteomes" id="UP000268014">
    <property type="component" value="Unassembled WGS sequence"/>
</dbReference>
<dbReference type="PANTHER" id="PTHR10858:SF30">
    <property type="entry name" value="CELL-DEATH-RELATED NUCLEASE 7"/>
    <property type="match status" value="1"/>
</dbReference>
<dbReference type="AlphaFoldDB" id="A0A0N4VTP4"/>
<evidence type="ECO:0000313" key="6">
    <source>
        <dbReference type="WBParaSite" id="HPLM_0000066101-mRNA-1"/>
    </source>
</evidence>
<dbReference type="GO" id="GO:0004531">
    <property type="term" value="F:deoxyribonuclease II activity"/>
    <property type="evidence" value="ECO:0007669"/>
    <property type="project" value="InterPro"/>
</dbReference>
<feature type="signal peptide" evidence="3">
    <location>
        <begin position="1"/>
        <end position="17"/>
    </location>
</feature>
<dbReference type="GO" id="GO:0006309">
    <property type="term" value="P:apoptotic DNA fragmentation"/>
    <property type="evidence" value="ECO:0007669"/>
    <property type="project" value="TreeGrafter"/>
</dbReference>
<reference evidence="4 5" key="2">
    <citation type="submission" date="2018-11" db="EMBL/GenBank/DDBJ databases">
        <authorList>
            <consortium name="Pathogen Informatics"/>
        </authorList>
    </citation>
    <scope>NUCLEOTIDE SEQUENCE [LARGE SCALE GENOMIC DNA]</scope>
    <source>
        <strain evidence="4 5">MHpl1</strain>
    </source>
</reference>
<dbReference type="Pfam" id="PF03265">
    <property type="entry name" value="DNase_II"/>
    <property type="match status" value="1"/>
</dbReference>
<evidence type="ECO:0000256" key="3">
    <source>
        <dbReference type="SAM" id="SignalP"/>
    </source>
</evidence>
<evidence type="ECO:0000256" key="2">
    <source>
        <dbReference type="ARBA" id="ARBA00022801"/>
    </source>
</evidence>
<keyword evidence="5" id="KW-1185">Reference proteome</keyword>
<evidence type="ECO:0000256" key="1">
    <source>
        <dbReference type="ARBA" id="ARBA00007527"/>
    </source>
</evidence>
<comment type="similarity">
    <text evidence="1">Belongs to the DNase II family.</text>
</comment>
<reference evidence="6" key="1">
    <citation type="submission" date="2017-02" db="UniProtKB">
        <authorList>
            <consortium name="WormBaseParasite"/>
        </authorList>
    </citation>
    <scope>IDENTIFICATION</scope>
</reference>
<sequence>MWKAWVAILSVACLVEAHIRCKNMKGEDVDWFVALKLPASIDQNKGHSFAYFDSTQNGWIMSEQPINSTESAIGATVNQLYTTDDKTTFKITYNDECPNEKADSGRGHSKGVAVFSIDSGFWLIHSVPKFPLPSKWFFIPSNWTLQQTEPDNQGTQYPKIYGE</sequence>
<proteinExistence type="inferred from homology"/>
<dbReference type="STRING" id="6290.A0A0N4VTP4"/>
<evidence type="ECO:0000313" key="5">
    <source>
        <dbReference type="Proteomes" id="UP000268014"/>
    </source>
</evidence>
<feature type="chain" id="PRO_5043123215" evidence="3">
    <location>
        <begin position="18"/>
        <end position="163"/>
    </location>
</feature>
<organism evidence="6">
    <name type="scientific">Haemonchus placei</name>
    <name type="common">Barber's pole worm</name>
    <dbReference type="NCBI Taxonomy" id="6290"/>
    <lineage>
        <taxon>Eukaryota</taxon>
        <taxon>Metazoa</taxon>
        <taxon>Ecdysozoa</taxon>
        <taxon>Nematoda</taxon>
        <taxon>Chromadorea</taxon>
        <taxon>Rhabditida</taxon>
        <taxon>Rhabditina</taxon>
        <taxon>Rhabditomorpha</taxon>
        <taxon>Strongyloidea</taxon>
        <taxon>Trichostrongylidae</taxon>
        <taxon>Haemonchus</taxon>
    </lineage>
</organism>
<dbReference type="OrthoDB" id="10261598at2759"/>
<accession>A0A0N4VTP4</accession>
<dbReference type="CDD" id="cd09120">
    <property type="entry name" value="PLDc_DNaseII_1"/>
    <property type="match status" value="1"/>
</dbReference>
<dbReference type="WBParaSite" id="HPLM_0000066101-mRNA-1">
    <property type="protein sequence ID" value="HPLM_0000066101-mRNA-1"/>
    <property type="gene ID" value="HPLM_0000066101"/>
</dbReference>
<dbReference type="EMBL" id="UZAF01000551">
    <property type="protein sequence ID" value="VDO06014.1"/>
    <property type="molecule type" value="Genomic_DNA"/>
</dbReference>
<name>A0A0N4VTP4_HAEPC</name>
<keyword evidence="2" id="KW-0378">Hydrolase</keyword>
<keyword evidence="3" id="KW-0732">Signal</keyword>
<gene>
    <name evidence="4" type="ORF">HPLM_LOCUS662</name>
</gene>
<evidence type="ECO:0000313" key="4">
    <source>
        <dbReference type="EMBL" id="VDO06014.1"/>
    </source>
</evidence>
<protein>
    <submittedName>
        <fullName evidence="6">Deoxyribonuclease II</fullName>
    </submittedName>
</protein>
<dbReference type="PANTHER" id="PTHR10858">
    <property type="entry name" value="DEOXYRIBONUCLEASE II"/>
    <property type="match status" value="1"/>
</dbReference>
<dbReference type="InterPro" id="IPR004947">
    <property type="entry name" value="DNase_II"/>
</dbReference>